<dbReference type="InterPro" id="IPR055154">
    <property type="entry name" value="GULLO2-like_C"/>
</dbReference>
<protein>
    <recommendedName>
        <fullName evidence="4">L-gulonolactone oxidase</fullName>
        <ecNumber evidence="4">1.1.3.8</ecNumber>
    </recommendedName>
</protein>
<dbReference type="PANTHER" id="PTHR13878">
    <property type="entry name" value="GULONOLACTONE OXIDASE"/>
    <property type="match status" value="1"/>
</dbReference>
<keyword evidence="5" id="KW-0060">Ascorbate biosynthesis</keyword>
<dbReference type="EC" id="1.1.3.8" evidence="4"/>
<proteinExistence type="inferred from homology"/>
<name>A0A5N6NYU0_9ASTR</name>
<keyword evidence="6" id="KW-0732">Signal</keyword>
<dbReference type="InterPro" id="IPR016169">
    <property type="entry name" value="FAD-bd_PCMH_sub2"/>
</dbReference>
<dbReference type="PANTHER" id="PTHR13878:SF125">
    <property type="entry name" value="L-GULONOLACTONE OXIDASE 3"/>
    <property type="match status" value="1"/>
</dbReference>
<dbReference type="Gene3D" id="3.30.70.2520">
    <property type="match status" value="1"/>
</dbReference>
<dbReference type="GO" id="GO:0019853">
    <property type="term" value="P:L-ascorbic acid biosynthetic process"/>
    <property type="evidence" value="ECO:0007669"/>
    <property type="project" value="UniProtKB-UniPathway"/>
</dbReference>
<evidence type="ECO:0000256" key="2">
    <source>
        <dbReference type="ARBA" id="ARBA00005147"/>
    </source>
</evidence>
<evidence type="ECO:0000256" key="1">
    <source>
        <dbReference type="ARBA" id="ARBA00001974"/>
    </source>
</evidence>
<gene>
    <name evidence="11" type="ORF">E3N88_15666</name>
</gene>
<dbReference type="GO" id="GO:0071949">
    <property type="term" value="F:FAD binding"/>
    <property type="evidence" value="ECO:0007669"/>
    <property type="project" value="InterPro"/>
</dbReference>
<feature type="compositionally biased region" description="Basic residues" evidence="9">
    <location>
        <begin position="1"/>
        <end position="10"/>
    </location>
</feature>
<dbReference type="UniPathway" id="UPA00132"/>
<evidence type="ECO:0000256" key="8">
    <source>
        <dbReference type="ARBA" id="ARBA00048083"/>
    </source>
</evidence>
<dbReference type="FunFam" id="3.30.465.10:FF:000033">
    <property type="entry name" value="L-gulonolactone oxidase 5"/>
    <property type="match status" value="1"/>
</dbReference>
<dbReference type="InterPro" id="IPR016166">
    <property type="entry name" value="FAD-bd_PCMH"/>
</dbReference>
<evidence type="ECO:0000313" key="11">
    <source>
        <dbReference type="EMBL" id="KAD5507963.1"/>
    </source>
</evidence>
<dbReference type="InterPro" id="IPR010030">
    <property type="entry name" value="GULO_Plant"/>
</dbReference>
<dbReference type="InterPro" id="IPR050432">
    <property type="entry name" value="FAD-linked_Oxidoreductases_BP"/>
</dbReference>
<accession>A0A5N6NYU0</accession>
<evidence type="ECO:0000256" key="9">
    <source>
        <dbReference type="SAM" id="MobiDB-lite"/>
    </source>
</evidence>
<feature type="compositionally biased region" description="Polar residues" evidence="9">
    <location>
        <begin position="225"/>
        <end position="247"/>
    </location>
</feature>
<evidence type="ECO:0000256" key="3">
    <source>
        <dbReference type="ARBA" id="ARBA00005466"/>
    </source>
</evidence>
<evidence type="ECO:0000256" key="5">
    <source>
        <dbReference type="ARBA" id="ARBA00022644"/>
    </source>
</evidence>
<feature type="region of interest" description="Disordered" evidence="9">
    <location>
        <begin position="1"/>
        <end position="50"/>
    </location>
</feature>
<dbReference type="InterPro" id="IPR036318">
    <property type="entry name" value="FAD-bd_PCMH-like_sf"/>
</dbReference>
<sequence>MPPRRGRPRRNNTETEYNNNPPPEIVNANTTTGGTGNNDNLPPETANANTNAGFQQRMSSTSGRNNNNVNNNIGGNTEVHASGIDRTNPEPPQQGCTYKYFASCNPPTFFGKEGASGLLKWVEEMETTLKISQCLEKHQFWNHSMVRAEHQKYTDRFHELTCLLPHMFPTEIKLVEKHIKGLVPQIRNTVMAAEHTELKKTIILAAKLSDEVVRSGTLVKKGKASDTNLNKSTSVSKFTSGNTGNATTRKRKWQDKGKKKMQEEGTLWTLTTTLAIPPPPPIQCTNGTTGCTLHNSYGIWGDRKDCFAPKVVYPMTQDQLVSIVANATKYKHKLKVVSKFSHTIPKLACPATSDSSVLVSTDQYSSNIDVNINGLTVTADAGVGLRDLINKVEDAGLSLAAAPYWEGVSVGGLISSGAHGSSWWGKGGSVHDHVVGIDMVVPALESQGFAKILHLDETNQLFNAAKVSLGTLGIISKVTLSLEKGFKRSISLNFTDDAGMEDAFISHAKAHEFGDITWYPSNQMAVYRHDDRVPLATKGDGTNDFLGFQSNLIVVSKSTRATEKALEMAKNVKGKCAMASSFIGYKKLVANGLKNNLIFTGYPVIGRQGKMQTSGSCLYSPSSDIANACAWDPRINGLFFYETTVIFSADKFRDFICDVKKLRDINPENFCGVDIYNGFLIRFIKASTAYLGQPVDSVVVDFNYYRADSAMTPRLNQNVMEEVEQMAFFKYDARPHWAKNRKIAFSNVGRKYKNFNKFVATKMKIDPHNIFSSDWSDELLYGSKGEDYDGCALEGECICSEHRHCSPINGYFCEYGLVYKEARVCKYSQSSLGGVVNLPFY</sequence>
<dbReference type="Proteomes" id="UP000326396">
    <property type="component" value="Linkage Group LG16"/>
</dbReference>
<dbReference type="GO" id="GO:0003885">
    <property type="term" value="F:D-arabinono-1,4-lactone oxidase activity"/>
    <property type="evidence" value="ECO:0007669"/>
    <property type="project" value="InterPro"/>
</dbReference>
<comment type="cofactor">
    <cofactor evidence="1">
        <name>FAD</name>
        <dbReference type="ChEBI" id="CHEBI:57692"/>
    </cofactor>
</comment>
<dbReference type="AlphaFoldDB" id="A0A5N6NYU0"/>
<dbReference type="NCBIfam" id="TIGR01677">
    <property type="entry name" value="pln_FAD_oxido"/>
    <property type="match status" value="1"/>
</dbReference>
<dbReference type="OrthoDB" id="610608at2759"/>
<comment type="caution">
    <text evidence="11">The sequence shown here is derived from an EMBL/GenBank/DDBJ whole genome shotgun (WGS) entry which is preliminary data.</text>
</comment>
<comment type="similarity">
    <text evidence="3">Belongs to the oxygen-dependent FAD-linked oxidoreductase family.</text>
</comment>
<keyword evidence="7" id="KW-0560">Oxidoreductase</keyword>
<dbReference type="EMBL" id="SZYD01000008">
    <property type="protein sequence ID" value="KAD5507963.1"/>
    <property type="molecule type" value="Genomic_DNA"/>
</dbReference>
<organism evidence="11 12">
    <name type="scientific">Mikania micrantha</name>
    <name type="common">bitter vine</name>
    <dbReference type="NCBI Taxonomy" id="192012"/>
    <lineage>
        <taxon>Eukaryota</taxon>
        <taxon>Viridiplantae</taxon>
        <taxon>Streptophyta</taxon>
        <taxon>Embryophyta</taxon>
        <taxon>Tracheophyta</taxon>
        <taxon>Spermatophyta</taxon>
        <taxon>Magnoliopsida</taxon>
        <taxon>eudicotyledons</taxon>
        <taxon>Gunneridae</taxon>
        <taxon>Pentapetalae</taxon>
        <taxon>asterids</taxon>
        <taxon>campanulids</taxon>
        <taxon>Asterales</taxon>
        <taxon>Asteraceae</taxon>
        <taxon>Asteroideae</taxon>
        <taxon>Heliantheae alliance</taxon>
        <taxon>Eupatorieae</taxon>
        <taxon>Mikania</taxon>
    </lineage>
</organism>
<evidence type="ECO:0000256" key="7">
    <source>
        <dbReference type="ARBA" id="ARBA00023002"/>
    </source>
</evidence>
<keyword evidence="12" id="KW-1185">Reference proteome</keyword>
<feature type="region of interest" description="Disordered" evidence="9">
    <location>
        <begin position="223"/>
        <end position="259"/>
    </location>
</feature>
<comment type="pathway">
    <text evidence="2">Cofactor biosynthesis; L-ascorbate biosynthesis.</text>
</comment>
<evidence type="ECO:0000256" key="6">
    <source>
        <dbReference type="ARBA" id="ARBA00022729"/>
    </source>
</evidence>
<evidence type="ECO:0000259" key="10">
    <source>
        <dbReference type="PROSITE" id="PS51387"/>
    </source>
</evidence>
<feature type="domain" description="FAD-binding PCMH-type" evidence="10">
    <location>
        <begin position="304"/>
        <end position="485"/>
    </location>
</feature>
<evidence type="ECO:0000313" key="12">
    <source>
        <dbReference type="Proteomes" id="UP000326396"/>
    </source>
</evidence>
<comment type="catalytic activity">
    <reaction evidence="8">
        <text>L-gulono-1,4-lactone + O2 = L-ascorbate + H2O2 + H(+)</text>
        <dbReference type="Rhea" id="RHEA:32363"/>
        <dbReference type="ChEBI" id="CHEBI:15378"/>
        <dbReference type="ChEBI" id="CHEBI:15379"/>
        <dbReference type="ChEBI" id="CHEBI:16240"/>
        <dbReference type="ChEBI" id="CHEBI:17587"/>
        <dbReference type="ChEBI" id="CHEBI:38290"/>
        <dbReference type="EC" id="1.1.3.8"/>
    </reaction>
</comment>
<dbReference type="GO" id="GO:0050105">
    <property type="term" value="F:L-gulonolactone oxidase activity"/>
    <property type="evidence" value="ECO:0007669"/>
    <property type="project" value="UniProtKB-EC"/>
</dbReference>
<dbReference type="Pfam" id="PF01565">
    <property type="entry name" value="FAD_binding_4"/>
    <property type="match status" value="1"/>
</dbReference>
<dbReference type="Gene3D" id="3.30.465.10">
    <property type="match status" value="1"/>
</dbReference>
<dbReference type="PROSITE" id="PS51387">
    <property type="entry name" value="FAD_PCMH"/>
    <property type="match status" value="1"/>
</dbReference>
<dbReference type="SUPFAM" id="SSF56176">
    <property type="entry name" value="FAD-binding/transporter-associated domain-like"/>
    <property type="match status" value="1"/>
</dbReference>
<dbReference type="GO" id="GO:0016020">
    <property type="term" value="C:membrane"/>
    <property type="evidence" value="ECO:0007669"/>
    <property type="project" value="InterPro"/>
</dbReference>
<dbReference type="InterPro" id="IPR007173">
    <property type="entry name" value="ALO_C"/>
</dbReference>
<evidence type="ECO:0000256" key="4">
    <source>
        <dbReference type="ARBA" id="ARBA00013121"/>
    </source>
</evidence>
<dbReference type="Pfam" id="PF04030">
    <property type="entry name" value="ALO"/>
    <property type="match status" value="1"/>
</dbReference>
<dbReference type="InterPro" id="IPR006094">
    <property type="entry name" value="Oxid_FAD_bind_N"/>
</dbReference>
<reference evidence="11 12" key="1">
    <citation type="submission" date="2019-05" db="EMBL/GenBank/DDBJ databases">
        <title>Mikania micrantha, genome provides insights into the molecular mechanism of rapid growth.</title>
        <authorList>
            <person name="Liu B."/>
        </authorList>
    </citation>
    <scope>NUCLEOTIDE SEQUENCE [LARGE SCALE GENOMIC DNA]</scope>
    <source>
        <strain evidence="11">NLD-2019</strain>
        <tissue evidence="11">Leaf</tissue>
    </source>
</reference>
<dbReference type="Pfam" id="PF22906">
    <property type="entry name" value="GULLO2-like_3rd"/>
    <property type="match status" value="1"/>
</dbReference>